<dbReference type="Proteomes" id="UP000004994">
    <property type="component" value="Unassembled WGS sequence"/>
</dbReference>
<dbReference type="InterPro" id="IPR051826">
    <property type="entry name" value="E3_ubiquitin-ligase_domain"/>
</dbReference>
<keyword evidence="2" id="KW-0472">Membrane</keyword>
<keyword evidence="2" id="KW-1133">Transmembrane helix</keyword>
<feature type="region of interest" description="Disordered" evidence="1">
    <location>
        <begin position="187"/>
        <end position="210"/>
    </location>
</feature>
<dbReference type="PANTHER" id="PTHR22765:SF416">
    <property type="entry name" value="E3 UBIQUITIN-PROTEIN LIGASE GODZILLA"/>
    <property type="match status" value="1"/>
</dbReference>
<reference evidence="5" key="2">
    <citation type="submission" date="2019-04" db="UniProtKB">
        <authorList>
            <consortium name="EnsemblPlants"/>
        </authorList>
    </citation>
    <scope>IDENTIFICATION</scope>
    <source>
        <strain evidence="5">cv. Heinz 1706</strain>
    </source>
</reference>
<dbReference type="AlphaFoldDB" id="A0A494G8Z2"/>
<dbReference type="PANTHER" id="PTHR22765">
    <property type="entry name" value="RING FINGER AND PROTEASE ASSOCIATED DOMAIN-CONTAINING"/>
    <property type="match status" value="1"/>
</dbReference>
<name>A0A494G8Z2_SOLLC</name>
<protein>
    <recommendedName>
        <fullName evidence="4">RING-type domain-containing protein</fullName>
    </recommendedName>
</protein>
<feature type="region of interest" description="Disordered" evidence="1">
    <location>
        <begin position="288"/>
        <end position="396"/>
    </location>
</feature>
<feature type="chain" id="PRO_5019720410" description="RING-type domain-containing protein" evidence="3">
    <location>
        <begin position="23"/>
        <end position="460"/>
    </location>
</feature>
<dbReference type="InterPro" id="IPR001841">
    <property type="entry name" value="Znf_RING"/>
</dbReference>
<dbReference type="PaxDb" id="4081-Solyc00g020970.1.1"/>
<dbReference type="InterPro" id="IPR013083">
    <property type="entry name" value="Znf_RING/FYVE/PHD"/>
</dbReference>
<feature type="domain" description="RING-type" evidence="4">
    <location>
        <begin position="427"/>
        <end position="457"/>
    </location>
</feature>
<evidence type="ECO:0000256" key="3">
    <source>
        <dbReference type="SAM" id="SignalP"/>
    </source>
</evidence>
<accession>A0A494G8Z2</accession>
<keyword evidence="3" id="KW-0732">Signal</keyword>
<evidence type="ECO:0000256" key="2">
    <source>
        <dbReference type="SAM" id="Phobius"/>
    </source>
</evidence>
<dbReference type="InParanoid" id="A0A494G8Z2"/>
<reference evidence="5" key="1">
    <citation type="journal article" date="2012" name="Nature">
        <title>The tomato genome sequence provides insights into fleshy fruit evolution.</title>
        <authorList>
            <consortium name="Tomato Genome Consortium"/>
        </authorList>
    </citation>
    <scope>NUCLEOTIDE SEQUENCE [LARGE SCALE GENOMIC DNA]</scope>
    <source>
        <strain evidence="5">cv. Heinz 1706</strain>
    </source>
</reference>
<sequence length="460" mass="48871">MWTKPSLGTLLLIPTISTLVSAYIPAQPVNDTSSLNLTDSSTISISWTDPPSVYSGPVSYQLRADVPTGGTTSGALVHFTESTMGPNLTTSTPWIAYISCDVNETTASQEWGESAVLKGRTSLIMIRYLHFGEGQRGSLGGVSRMPPRMDSGADAEGSYGIDVNNSIAANAPSYRTYLIGTLTARNSSGQASPTNIPNGSAPTSPSSSGGTPGSMIALYTITGLIALMFIFMVTVGARRAMRHPERYGRREATDEQGPQSTAGGIAQAILDTFPVIKFNRDHRRAEALHSKRVSSEENSVHMPQLGRKPLPDGESALEGDDDKPVESVVFGTAGAGGYGEKWNRPKSSSHHSYGENDSGPSRTTSGYLDNDDASSSVIHHRSIKSPSRGTSVHDLPIQHGHKSTLTEMMESGEEGGVGVGGDGGDEQCPICLLDFEEGDDLRVLPCEGGHVYHKACIDPW</sequence>
<dbReference type="EnsemblPlants" id="Solyc00g020970.1.1">
    <property type="protein sequence ID" value="Solyc00g020970.1.1"/>
    <property type="gene ID" value="Solyc00g020970.1"/>
</dbReference>
<dbReference type="Gene3D" id="3.30.40.10">
    <property type="entry name" value="Zinc/RING finger domain, C3HC4 (zinc finger)"/>
    <property type="match status" value="1"/>
</dbReference>
<dbReference type="Gramene" id="Solyc00g020970.1.1">
    <property type="protein sequence ID" value="Solyc00g020970.1.1"/>
    <property type="gene ID" value="Solyc00g020970.1"/>
</dbReference>
<feature type="compositionally biased region" description="Low complexity" evidence="1">
    <location>
        <begin position="197"/>
        <end position="209"/>
    </location>
</feature>
<evidence type="ECO:0000256" key="1">
    <source>
        <dbReference type="SAM" id="MobiDB-lite"/>
    </source>
</evidence>
<dbReference type="STRING" id="4081.A0A494G8Z2"/>
<evidence type="ECO:0000313" key="5">
    <source>
        <dbReference type="EnsemblPlants" id="Solyc00g020970.1.1"/>
    </source>
</evidence>
<dbReference type="SUPFAM" id="SSF57850">
    <property type="entry name" value="RING/U-box"/>
    <property type="match status" value="1"/>
</dbReference>
<dbReference type="CDD" id="cd16454">
    <property type="entry name" value="RING-H2_PA-TM-RING"/>
    <property type="match status" value="1"/>
</dbReference>
<proteinExistence type="predicted"/>
<keyword evidence="6" id="KW-1185">Reference proteome</keyword>
<feature type="transmembrane region" description="Helical" evidence="2">
    <location>
        <begin position="216"/>
        <end position="237"/>
    </location>
</feature>
<feature type="compositionally biased region" description="Polar residues" evidence="1">
    <location>
        <begin position="187"/>
        <end position="196"/>
    </location>
</feature>
<evidence type="ECO:0000259" key="4">
    <source>
        <dbReference type="Pfam" id="PF17123"/>
    </source>
</evidence>
<organism evidence="5">
    <name type="scientific">Solanum lycopersicum</name>
    <name type="common">Tomato</name>
    <name type="synonym">Lycopersicon esculentum</name>
    <dbReference type="NCBI Taxonomy" id="4081"/>
    <lineage>
        <taxon>Eukaryota</taxon>
        <taxon>Viridiplantae</taxon>
        <taxon>Streptophyta</taxon>
        <taxon>Embryophyta</taxon>
        <taxon>Tracheophyta</taxon>
        <taxon>Spermatophyta</taxon>
        <taxon>Magnoliopsida</taxon>
        <taxon>eudicotyledons</taxon>
        <taxon>Gunneridae</taxon>
        <taxon>Pentapetalae</taxon>
        <taxon>asterids</taxon>
        <taxon>lamiids</taxon>
        <taxon>Solanales</taxon>
        <taxon>Solanaceae</taxon>
        <taxon>Solanoideae</taxon>
        <taxon>Solaneae</taxon>
        <taxon>Solanum</taxon>
        <taxon>Solanum subgen. Lycopersicon</taxon>
    </lineage>
</organism>
<evidence type="ECO:0000313" key="6">
    <source>
        <dbReference type="Proteomes" id="UP000004994"/>
    </source>
</evidence>
<keyword evidence="2" id="KW-0812">Transmembrane</keyword>
<feature type="signal peptide" evidence="3">
    <location>
        <begin position="1"/>
        <end position="22"/>
    </location>
</feature>
<feature type="compositionally biased region" description="Polar residues" evidence="1">
    <location>
        <begin position="358"/>
        <end position="377"/>
    </location>
</feature>
<feature type="compositionally biased region" description="Basic and acidic residues" evidence="1">
    <location>
        <begin position="288"/>
        <end position="299"/>
    </location>
</feature>
<dbReference type="Pfam" id="PF17123">
    <property type="entry name" value="zf-RING_11"/>
    <property type="match status" value="1"/>
</dbReference>